<dbReference type="PANTHER" id="PTHR43630:SF2">
    <property type="entry name" value="GLYCOSYLTRANSFERASE"/>
    <property type="match status" value="1"/>
</dbReference>
<evidence type="ECO:0000313" key="5">
    <source>
        <dbReference type="Proteomes" id="UP001297600"/>
    </source>
</evidence>
<dbReference type="Gene3D" id="3.90.550.10">
    <property type="entry name" value="Spore Coat Polysaccharide Biosynthesis Protein SpsA, Chain A"/>
    <property type="match status" value="1"/>
</dbReference>
<feature type="transmembrane region" description="Helical" evidence="2">
    <location>
        <begin position="226"/>
        <end position="251"/>
    </location>
</feature>
<sequence>MDSNSTQRELFPLSIVILTKNVEDKLEDCLKSCQWVDDILVVDSGSTDRTIEIAKSFGAYVINQGWMGYGPQRRFAVTQAAHDWVFCIDADERLTPKLSESIRKALAGRTEGDDGGPHVYACSRRNWFLGRFLHHGNGYPDRQTRFFNRRYAHWTDDPIEEKLVSKEEPVVLDGDLLHYPSKSIEEFLIKQMKFAHLRADYLMTQKAPSGILRLCVSPAFRFIKSYFFKLGFLDGFPGFIYTAGGCIYAFVKHAMLIEMSRNLKASRNNRS</sequence>
<dbReference type="SUPFAM" id="SSF53448">
    <property type="entry name" value="Nucleotide-diphospho-sugar transferases"/>
    <property type="match status" value="1"/>
</dbReference>
<dbReference type="InterPro" id="IPR029044">
    <property type="entry name" value="Nucleotide-diphossugar_trans"/>
</dbReference>
<dbReference type="CDD" id="cd02511">
    <property type="entry name" value="Beta4Glucosyltransferase"/>
    <property type="match status" value="1"/>
</dbReference>
<feature type="domain" description="Glycosyltransferase 2-like" evidence="3">
    <location>
        <begin position="14"/>
        <end position="144"/>
    </location>
</feature>
<dbReference type="RefSeq" id="WP_237979875.1">
    <property type="nucleotide sequence ID" value="NZ_JAKNCT010000011.1"/>
</dbReference>
<evidence type="ECO:0000259" key="3">
    <source>
        <dbReference type="Pfam" id="PF00535"/>
    </source>
</evidence>
<evidence type="ECO:0000256" key="1">
    <source>
        <dbReference type="ARBA" id="ARBA00038494"/>
    </source>
</evidence>
<proteinExistence type="inferred from homology"/>
<name>A0ABS9MSR1_9BURK</name>
<keyword evidence="2" id="KW-0812">Transmembrane</keyword>
<evidence type="ECO:0000256" key="2">
    <source>
        <dbReference type="SAM" id="Phobius"/>
    </source>
</evidence>
<evidence type="ECO:0000313" key="4">
    <source>
        <dbReference type="EMBL" id="MCG5031644.1"/>
    </source>
</evidence>
<keyword evidence="5" id="KW-1185">Reference proteome</keyword>
<dbReference type="Proteomes" id="UP001297600">
    <property type="component" value="Unassembled WGS sequence"/>
</dbReference>
<comment type="similarity">
    <text evidence="1">Belongs to the glycosyltransferase 2 family. WaaE/KdtX subfamily.</text>
</comment>
<protein>
    <submittedName>
        <fullName evidence="4">Glycosyltransferase family 2 protein</fullName>
    </submittedName>
</protein>
<comment type="caution">
    <text evidence="4">The sequence shown here is derived from an EMBL/GenBank/DDBJ whole genome shotgun (WGS) entry which is preliminary data.</text>
</comment>
<dbReference type="PANTHER" id="PTHR43630">
    <property type="entry name" value="POLY-BETA-1,6-N-ACETYL-D-GLUCOSAMINE SYNTHASE"/>
    <property type="match status" value="1"/>
</dbReference>
<keyword evidence="2" id="KW-1133">Transmembrane helix</keyword>
<dbReference type="InterPro" id="IPR001173">
    <property type="entry name" value="Glyco_trans_2-like"/>
</dbReference>
<gene>
    <name evidence="4" type="ORF">MAF45_09355</name>
</gene>
<reference evidence="4 5" key="1">
    <citation type="submission" date="2022-02" db="EMBL/GenBank/DDBJ databases">
        <title>Mesosutterella porci, a novel member of the family Sutterellaceae from pig feces.</title>
        <authorList>
            <person name="Wylensek D."/>
            <person name="Clavel T."/>
        </authorList>
    </citation>
    <scope>NUCLEOTIDE SEQUENCE [LARGE SCALE GENOMIC DNA]</scope>
    <source>
        <strain evidence="5">oilRF-744-wt-GAM-9</strain>
    </source>
</reference>
<dbReference type="Pfam" id="PF00535">
    <property type="entry name" value="Glycos_transf_2"/>
    <property type="match status" value="1"/>
</dbReference>
<accession>A0ABS9MSR1</accession>
<organism evidence="4 5">
    <name type="scientific">Mesosutterella porci</name>
    <dbReference type="NCBI Taxonomy" id="2915351"/>
    <lineage>
        <taxon>Bacteria</taxon>
        <taxon>Pseudomonadati</taxon>
        <taxon>Pseudomonadota</taxon>
        <taxon>Betaproteobacteria</taxon>
        <taxon>Burkholderiales</taxon>
        <taxon>Sutterellaceae</taxon>
        <taxon>Mesosutterella</taxon>
    </lineage>
</organism>
<dbReference type="EMBL" id="JAKNCT010000011">
    <property type="protein sequence ID" value="MCG5031644.1"/>
    <property type="molecule type" value="Genomic_DNA"/>
</dbReference>
<keyword evidence="2" id="KW-0472">Membrane</keyword>